<protein>
    <submittedName>
        <fullName evidence="9">VTT domain-containing protein</fullName>
    </submittedName>
</protein>
<sequence length="228" mass="23573">MELMAAVEGFVLDLGATPWILVAVAVLSMIDGFFPPVPSESVVIAVAVLAVTGEGPSLWLLVAAAAVGAFCGDLIAFTIGQHVPVHRMRLFSTGRGRAALDWASRALERRGTVFILSARFVPIGRVAVNMTAGAVGFPRLRFVVVAAIAGLVWAGYSTVLGVGAGHVMHEHPLVAIAIGVVGGVLLGFLVEAVLRRVGARWVRPLDRAAAGAGGALAGDDEGPADRRI</sequence>
<organism evidence="9 10">
    <name type="scientific">Georgenia halotolerans</name>
    <dbReference type="NCBI Taxonomy" id="3028317"/>
    <lineage>
        <taxon>Bacteria</taxon>
        <taxon>Bacillati</taxon>
        <taxon>Actinomycetota</taxon>
        <taxon>Actinomycetes</taxon>
        <taxon>Micrococcales</taxon>
        <taxon>Bogoriellaceae</taxon>
        <taxon>Georgenia</taxon>
    </lineage>
</organism>
<evidence type="ECO:0000313" key="10">
    <source>
        <dbReference type="Proteomes" id="UP001165561"/>
    </source>
</evidence>
<name>A0ABT5U1R6_9MICO</name>
<evidence type="ECO:0000256" key="4">
    <source>
        <dbReference type="ARBA" id="ARBA00022692"/>
    </source>
</evidence>
<feature type="domain" description="VTT" evidence="8">
    <location>
        <begin position="37"/>
        <end position="161"/>
    </location>
</feature>
<evidence type="ECO:0000313" key="9">
    <source>
        <dbReference type="EMBL" id="MDD9208107.1"/>
    </source>
</evidence>
<accession>A0ABT5U1R6</accession>
<dbReference type="EMBL" id="JARACI010001192">
    <property type="protein sequence ID" value="MDD9208107.1"/>
    <property type="molecule type" value="Genomic_DNA"/>
</dbReference>
<keyword evidence="4 7" id="KW-0812">Transmembrane</keyword>
<feature type="transmembrane region" description="Helical" evidence="7">
    <location>
        <begin position="58"/>
        <end position="79"/>
    </location>
</feature>
<evidence type="ECO:0000256" key="1">
    <source>
        <dbReference type="ARBA" id="ARBA00004651"/>
    </source>
</evidence>
<feature type="transmembrane region" description="Helical" evidence="7">
    <location>
        <begin position="173"/>
        <end position="194"/>
    </location>
</feature>
<dbReference type="Proteomes" id="UP001165561">
    <property type="component" value="Unassembled WGS sequence"/>
</dbReference>
<proteinExistence type="inferred from homology"/>
<feature type="transmembrane region" description="Helical" evidence="7">
    <location>
        <begin position="12"/>
        <end position="30"/>
    </location>
</feature>
<dbReference type="InterPro" id="IPR032818">
    <property type="entry name" value="DedA-like"/>
</dbReference>
<keyword evidence="6 7" id="KW-0472">Membrane</keyword>
<evidence type="ECO:0000256" key="2">
    <source>
        <dbReference type="ARBA" id="ARBA00010792"/>
    </source>
</evidence>
<evidence type="ECO:0000256" key="6">
    <source>
        <dbReference type="ARBA" id="ARBA00023136"/>
    </source>
</evidence>
<evidence type="ECO:0000259" key="8">
    <source>
        <dbReference type="Pfam" id="PF09335"/>
    </source>
</evidence>
<comment type="subcellular location">
    <subcellularLocation>
        <location evidence="1 7">Cell membrane</location>
        <topology evidence="1 7">Multi-pass membrane protein</topology>
    </subcellularLocation>
</comment>
<gene>
    <name evidence="9" type="ORF">PU560_16775</name>
</gene>
<comment type="caution">
    <text evidence="9">The sequence shown here is derived from an EMBL/GenBank/DDBJ whole genome shotgun (WGS) entry which is preliminary data.</text>
</comment>
<evidence type="ECO:0000256" key="5">
    <source>
        <dbReference type="ARBA" id="ARBA00022989"/>
    </source>
</evidence>
<keyword evidence="10" id="KW-1185">Reference proteome</keyword>
<feature type="transmembrane region" description="Helical" evidence="7">
    <location>
        <begin position="142"/>
        <end position="167"/>
    </location>
</feature>
<dbReference type="Pfam" id="PF09335">
    <property type="entry name" value="VTT_dom"/>
    <property type="match status" value="1"/>
</dbReference>
<evidence type="ECO:0000256" key="7">
    <source>
        <dbReference type="RuleBase" id="RU367016"/>
    </source>
</evidence>
<evidence type="ECO:0000256" key="3">
    <source>
        <dbReference type="ARBA" id="ARBA00022475"/>
    </source>
</evidence>
<dbReference type="PANTHER" id="PTHR30353">
    <property type="entry name" value="INNER MEMBRANE PROTEIN DEDA-RELATED"/>
    <property type="match status" value="1"/>
</dbReference>
<keyword evidence="5 7" id="KW-1133">Transmembrane helix</keyword>
<comment type="similarity">
    <text evidence="2 7">Belongs to the DedA family.</text>
</comment>
<dbReference type="PANTHER" id="PTHR30353:SF0">
    <property type="entry name" value="TRANSMEMBRANE PROTEIN"/>
    <property type="match status" value="1"/>
</dbReference>
<keyword evidence="3 7" id="KW-1003">Cell membrane</keyword>
<reference evidence="9" key="1">
    <citation type="submission" date="2023-02" db="EMBL/GenBank/DDBJ databases">
        <title>Georgenia sp.10Sc9-8, isolated from a soil sample collected from the Taklamakan desert.</title>
        <authorList>
            <person name="Liu S."/>
        </authorList>
    </citation>
    <scope>NUCLEOTIDE SEQUENCE</scope>
    <source>
        <strain evidence="9">10Sc9-8</strain>
    </source>
</reference>
<dbReference type="InterPro" id="IPR032816">
    <property type="entry name" value="VTT_dom"/>
</dbReference>